<sequence>MAHRPPRGPAGRRPTAIGSHVAVTVLVRQRGGGDRTARAAVRVQAEPQRGRPWRATAESVPEQLPVRADHAAAVRAFPLSRVREVAGLEPVEEVDTDQITVPVRVR</sequence>
<evidence type="ECO:0000313" key="2">
    <source>
        <dbReference type="EMBL" id="SDM23997.1"/>
    </source>
</evidence>
<evidence type="ECO:0000313" key="3">
    <source>
        <dbReference type="Proteomes" id="UP000198680"/>
    </source>
</evidence>
<keyword evidence="3" id="KW-1185">Reference proteome</keyword>
<gene>
    <name evidence="2" type="ORF">SAMN05660642_01972</name>
</gene>
<name>A0A1G9RM64_9ACTN</name>
<dbReference type="Proteomes" id="UP000198680">
    <property type="component" value="Unassembled WGS sequence"/>
</dbReference>
<dbReference type="STRING" id="1137991.SAMN05660642_01972"/>
<organism evidence="2 3">
    <name type="scientific">Geodermatophilus siccatus</name>
    <dbReference type="NCBI Taxonomy" id="1137991"/>
    <lineage>
        <taxon>Bacteria</taxon>
        <taxon>Bacillati</taxon>
        <taxon>Actinomycetota</taxon>
        <taxon>Actinomycetes</taxon>
        <taxon>Geodermatophilales</taxon>
        <taxon>Geodermatophilaceae</taxon>
        <taxon>Geodermatophilus</taxon>
    </lineage>
</organism>
<feature type="region of interest" description="Disordered" evidence="1">
    <location>
        <begin position="36"/>
        <end position="61"/>
    </location>
</feature>
<reference evidence="3" key="1">
    <citation type="submission" date="2016-10" db="EMBL/GenBank/DDBJ databases">
        <authorList>
            <person name="Varghese N."/>
            <person name="Submissions S."/>
        </authorList>
    </citation>
    <scope>NUCLEOTIDE SEQUENCE [LARGE SCALE GENOMIC DNA]</scope>
    <source>
        <strain evidence="3">DSM 45419</strain>
    </source>
</reference>
<proteinExistence type="predicted"/>
<dbReference type="EMBL" id="FNHE01000004">
    <property type="protein sequence ID" value="SDM23997.1"/>
    <property type="molecule type" value="Genomic_DNA"/>
</dbReference>
<evidence type="ECO:0000256" key="1">
    <source>
        <dbReference type="SAM" id="MobiDB-lite"/>
    </source>
</evidence>
<dbReference type="AlphaFoldDB" id="A0A1G9RM64"/>
<accession>A0A1G9RM64</accession>
<protein>
    <submittedName>
        <fullName evidence="2">Uncharacterized protein</fullName>
    </submittedName>
</protein>